<feature type="transmembrane region" description="Helical" evidence="5">
    <location>
        <begin position="43"/>
        <end position="63"/>
    </location>
</feature>
<accession>A0A537ILL4</accession>
<dbReference type="Proteomes" id="UP000318834">
    <property type="component" value="Unassembled WGS sequence"/>
</dbReference>
<dbReference type="GO" id="GO:0032259">
    <property type="term" value="P:methylation"/>
    <property type="evidence" value="ECO:0007669"/>
    <property type="project" value="UniProtKB-KW"/>
</dbReference>
<evidence type="ECO:0000256" key="3">
    <source>
        <dbReference type="ARBA" id="ARBA00022989"/>
    </source>
</evidence>
<feature type="transmembrane region" description="Helical" evidence="5">
    <location>
        <begin position="92"/>
        <end position="123"/>
    </location>
</feature>
<comment type="caution">
    <text evidence="6">The sequence shown here is derived from an EMBL/GenBank/DDBJ whole genome shotgun (WGS) entry which is preliminary data.</text>
</comment>
<reference evidence="6 7" key="1">
    <citation type="journal article" date="2019" name="Nat. Microbiol.">
        <title>Mediterranean grassland soil C-N compound turnover is dependent on rainfall and depth, and is mediated by genomically divergent microorganisms.</title>
        <authorList>
            <person name="Diamond S."/>
            <person name="Andeer P.F."/>
            <person name="Li Z."/>
            <person name="Crits-Christoph A."/>
            <person name="Burstein D."/>
            <person name="Anantharaman K."/>
            <person name="Lane K.R."/>
            <person name="Thomas B.C."/>
            <person name="Pan C."/>
            <person name="Northen T.R."/>
            <person name="Banfield J.F."/>
        </authorList>
    </citation>
    <scope>NUCLEOTIDE SEQUENCE [LARGE SCALE GENOMIC DNA]</scope>
    <source>
        <strain evidence="6">NP_8</strain>
    </source>
</reference>
<evidence type="ECO:0000313" key="7">
    <source>
        <dbReference type="Proteomes" id="UP000318834"/>
    </source>
</evidence>
<proteinExistence type="predicted"/>
<protein>
    <submittedName>
        <fullName evidence="6">Isoprenylcysteine carboxylmethyltransferase family protein</fullName>
    </submittedName>
</protein>
<organism evidence="6 7">
    <name type="scientific">Candidatus Segetimicrobium genomatis</name>
    <dbReference type="NCBI Taxonomy" id="2569760"/>
    <lineage>
        <taxon>Bacteria</taxon>
        <taxon>Bacillati</taxon>
        <taxon>Candidatus Sysuimicrobiota</taxon>
        <taxon>Candidatus Sysuimicrobiia</taxon>
        <taxon>Candidatus Sysuimicrobiales</taxon>
        <taxon>Candidatus Segetimicrobiaceae</taxon>
        <taxon>Candidatus Segetimicrobium</taxon>
    </lineage>
</organism>
<dbReference type="InterPro" id="IPR007318">
    <property type="entry name" value="Phopholipid_MeTrfase"/>
</dbReference>
<dbReference type="PANTHER" id="PTHR12714">
    <property type="entry name" value="PROTEIN-S ISOPRENYLCYSTEINE O-METHYLTRANSFERASE"/>
    <property type="match status" value="1"/>
</dbReference>
<dbReference type="PANTHER" id="PTHR12714:SF24">
    <property type="entry name" value="SLR1182 PROTEIN"/>
    <property type="match status" value="1"/>
</dbReference>
<keyword evidence="6" id="KW-0808">Transferase</keyword>
<dbReference type="EMBL" id="VBAP01000096">
    <property type="protein sequence ID" value="TMI71982.1"/>
    <property type="molecule type" value="Genomic_DNA"/>
</dbReference>
<dbReference type="Pfam" id="PF04191">
    <property type="entry name" value="PEMT"/>
    <property type="match status" value="1"/>
</dbReference>
<evidence type="ECO:0000256" key="2">
    <source>
        <dbReference type="ARBA" id="ARBA00022692"/>
    </source>
</evidence>
<evidence type="ECO:0000256" key="4">
    <source>
        <dbReference type="ARBA" id="ARBA00023136"/>
    </source>
</evidence>
<keyword evidence="4 5" id="KW-0472">Membrane</keyword>
<dbReference type="GO" id="GO:0012505">
    <property type="term" value="C:endomembrane system"/>
    <property type="evidence" value="ECO:0007669"/>
    <property type="project" value="UniProtKB-SubCell"/>
</dbReference>
<sequence>MDAQTPTPPRFYPPVIWLLSVVLMVALHYVVPIAKWLAWPWRAFGVLPIAVGMVEGLFAAGHFRRRDTTIIPFEQSSALIVEGPYQYSRNPLYLSMVLILVGIWLLLGSLLPMLVIPLFVWWISSRFIAKEERHLELQFGRTYLEYKAKVRRWL</sequence>
<feature type="transmembrane region" description="Helical" evidence="5">
    <location>
        <begin position="12"/>
        <end position="31"/>
    </location>
</feature>
<dbReference type="GO" id="GO:0008168">
    <property type="term" value="F:methyltransferase activity"/>
    <property type="evidence" value="ECO:0007669"/>
    <property type="project" value="UniProtKB-KW"/>
</dbReference>
<keyword evidence="6" id="KW-0489">Methyltransferase</keyword>
<keyword evidence="3 5" id="KW-1133">Transmembrane helix</keyword>
<dbReference type="Gene3D" id="1.20.120.1630">
    <property type="match status" value="1"/>
</dbReference>
<evidence type="ECO:0000256" key="1">
    <source>
        <dbReference type="ARBA" id="ARBA00004127"/>
    </source>
</evidence>
<comment type="subcellular location">
    <subcellularLocation>
        <location evidence="1">Endomembrane system</location>
        <topology evidence="1">Multi-pass membrane protein</topology>
    </subcellularLocation>
</comment>
<dbReference type="AlphaFoldDB" id="A0A537ILL4"/>
<keyword evidence="2 5" id="KW-0812">Transmembrane</keyword>
<name>A0A537ILL4_9BACT</name>
<evidence type="ECO:0000313" key="6">
    <source>
        <dbReference type="EMBL" id="TMI71982.1"/>
    </source>
</evidence>
<gene>
    <name evidence="6" type="ORF">E6H05_11740</name>
</gene>
<evidence type="ECO:0000256" key="5">
    <source>
        <dbReference type="SAM" id="Phobius"/>
    </source>
</evidence>